<proteinExistence type="predicted"/>
<dbReference type="AlphaFoldDB" id="A0A291QRX8"/>
<reference evidence="1 2" key="1">
    <citation type="submission" date="2017-10" db="EMBL/GenBank/DDBJ databases">
        <title>Paenichitinophaga pekingensis gen. nov., sp. nov., isolated from activated sludge.</title>
        <authorList>
            <person name="Jin D."/>
            <person name="Kong X."/>
            <person name="Deng Y."/>
            <person name="Bai Z."/>
        </authorList>
    </citation>
    <scope>NUCLEOTIDE SEQUENCE [LARGE SCALE GENOMIC DNA]</scope>
    <source>
        <strain evidence="1 2">13</strain>
    </source>
</reference>
<gene>
    <name evidence="1" type="ORF">COR50_05280</name>
</gene>
<dbReference type="OrthoDB" id="5498775at2"/>
<keyword evidence="2" id="KW-1185">Reference proteome</keyword>
<evidence type="ECO:0000313" key="2">
    <source>
        <dbReference type="Proteomes" id="UP000220133"/>
    </source>
</evidence>
<dbReference type="Proteomes" id="UP000220133">
    <property type="component" value="Chromosome"/>
</dbReference>
<dbReference type="RefSeq" id="WP_098193030.1">
    <property type="nucleotide sequence ID" value="NZ_CP023777.1"/>
</dbReference>
<accession>A0A291QRX8</accession>
<dbReference type="EMBL" id="CP023777">
    <property type="protein sequence ID" value="ATL46642.1"/>
    <property type="molecule type" value="Genomic_DNA"/>
</dbReference>
<protein>
    <submittedName>
        <fullName evidence="1">Uncharacterized protein</fullName>
    </submittedName>
</protein>
<organism evidence="1 2">
    <name type="scientific">Chitinophaga caeni</name>
    <dbReference type="NCBI Taxonomy" id="2029983"/>
    <lineage>
        <taxon>Bacteria</taxon>
        <taxon>Pseudomonadati</taxon>
        <taxon>Bacteroidota</taxon>
        <taxon>Chitinophagia</taxon>
        <taxon>Chitinophagales</taxon>
        <taxon>Chitinophagaceae</taxon>
        <taxon>Chitinophaga</taxon>
    </lineage>
</organism>
<name>A0A291QRX8_9BACT</name>
<evidence type="ECO:0000313" key="1">
    <source>
        <dbReference type="EMBL" id="ATL46642.1"/>
    </source>
</evidence>
<dbReference type="KEGG" id="cbae:COR50_05280"/>
<sequence>MSNDQHVDVVVHFIDIDSGETFASSNVPISQLPESFEKQTTLNIGEDEWQVIDANPLLASVFKETQQLTLKLKKIEKLDPRDTLYSIPTISSELPNLAEKAPFPDFTLYLHEDEWRQKEFIHPKKLVIAGEEVDEIKEIWMNESKEIDEDHRAFKRIHVRKLIGTPNLYIPLFELAKLLNAGEPGSVAFQGIEGFVENGFALETGNSKYYGLVENGVVKLLGVVEEGKATMREVGLILKVFPASFVNWSQCLIVPA</sequence>